<proteinExistence type="predicted"/>
<evidence type="ECO:0000313" key="2">
    <source>
        <dbReference type="Proteomes" id="UP001604336"/>
    </source>
</evidence>
<dbReference type="EMBL" id="JBFOLK010000004">
    <property type="protein sequence ID" value="KAL2519353.1"/>
    <property type="molecule type" value="Genomic_DNA"/>
</dbReference>
<gene>
    <name evidence="1" type="ORF">Adt_15600</name>
</gene>
<keyword evidence="2" id="KW-1185">Reference proteome</keyword>
<sequence length="103" mass="11883">MFRGNALAGVRYPIRYRGFLRRCLRRTLFYVGFRWRKVSWFRVTLPEAMASPLSTRSIIASSSSSMPVETKLFSSKQSPYLPSRLSPVLRSLRLKAGKDSFCE</sequence>
<organism evidence="1 2">
    <name type="scientific">Abeliophyllum distichum</name>
    <dbReference type="NCBI Taxonomy" id="126358"/>
    <lineage>
        <taxon>Eukaryota</taxon>
        <taxon>Viridiplantae</taxon>
        <taxon>Streptophyta</taxon>
        <taxon>Embryophyta</taxon>
        <taxon>Tracheophyta</taxon>
        <taxon>Spermatophyta</taxon>
        <taxon>Magnoliopsida</taxon>
        <taxon>eudicotyledons</taxon>
        <taxon>Gunneridae</taxon>
        <taxon>Pentapetalae</taxon>
        <taxon>asterids</taxon>
        <taxon>lamiids</taxon>
        <taxon>Lamiales</taxon>
        <taxon>Oleaceae</taxon>
        <taxon>Forsythieae</taxon>
        <taxon>Abeliophyllum</taxon>
    </lineage>
</organism>
<name>A0ABD1U3K2_9LAMI</name>
<protein>
    <submittedName>
        <fullName evidence="1">Uncharacterized protein</fullName>
    </submittedName>
</protein>
<dbReference type="Proteomes" id="UP001604336">
    <property type="component" value="Unassembled WGS sequence"/>
</dbReference>
<dbReference type="AlphaFoldDB" id="A0ABD1U3K2"/>
<evidence type="ECO:0000313" key="1">
    <source>
        <dbReference type="EMBL" id="KAL2519353.1"/>
    </source>
</evidence>
<reference evidence="2" key="1">
    <citation type="submission" date="2024-07" db="EMBL/GenBank/DDBJ databases">
        <title>Two chromosome-level genome assemblies of Korean endemic species Abeliophyllum distichum and Forsythia ovata (Oleaceae).</title>
        <authorList>
            <person name="Jang H."/>
        </authorList>
    </citation>
    <scope>NUCLEOTIDE SEQUENCE [LARGE SCALE GENOMIC DNA]</scope>
</reference>
<accession>A0ABD1U3K2</accession>
<comment type="caution">
    <text evidence="1">The sequence shown here is derived from an EMBL/GenBank/DDBJ whole genome shotgun (WGS) entry which is preliminary data.</text>
</comment>